<feature type="domain" description="Starch synthase catalytic" evidence="10">
    <location>
        <begin position="2"/>
        <end position="246"/>
    </location>
</feature>
<dbReference type="PANTHER" id="PTHR45825:SF11">
    <property type="entry name" value="ALPHA AMYLASE DOMAIN-CONTAINING PROTEIN"/>
    <property type="match status" value="1"/>
</dbReference>
<dbReference type="PANTHER" id="PTHR45825">
    <property type="entry name" value="GRANULE-BOUND STARCH SYNTHASE 1, CHLOROPLASTIC/AMYLOPLASTIC"/>
    <property type="match status" value="1"/>
</dbReference>
<evidence type="ECO:0000259" key="10">
    <source>
        <dbReference type="Pfam" id="PF08323"/>
    </source>
</evidence>
<name>A0A517ZS97_9PLAN</name>
<keyword evidence="5 8" id="KW-0328">Glycosyltransferase</keyword>
<sequence>MNIVIATSEAVPFAKTGGLADVTTALAKALQELGHDVSLFLPYYQQKQSTGAAADFPMTSTGFDLSVPIGGKTRGGRVLRTELPDSDVGVYLIDQPLYFDRPELYTENNADYQDNCERFVFFSRAVLEAARMLDLRPDVVHANDWQTGLIPALLKLEYSKTAEFAQTGSVLTIHNLAFQGQFWHWDMLLTGLDWKHFNWKEMEFYGHLNLLKTGIAFSDYITTVSPTYAQEIQGEANGAGLDSVLTHCADRLVGILNGVDMSQWNPKIDPHLAQNYDAATVADGKPACKAALQERMGLPQRAETPVLGMVSRMADQKGFDIIAGCIDDILAQDLQLVFLGTGDAKYEEYLTQLAAKSPDKVAVTVGFNEALAHQIEAGSDMYLMPSRFEPCGLNQMYSLVYGTVPIVRAVGGLADSVVDATPENVRSGTANGFSFVDYRPEALASALQRALAAYQDRQQWRQLVATGMSADWSWQNSARRYVDVYQQAIQRQGIMAATTAE</sequence>
<proteinExistence type="inferred from homology"/>
<dbReference type="InterPro" id="IPR013534">
    <property type="entry name" value="Starch_synth_cat_dom"/>
</dbReference>
<feature type="binding site" evidence="8">
    <location>
        <position position="15"/>
    </location>
    <ligand>
        <name>ADP-alpha-D-glucose</name>
        <dbReference type="ChEBI" id="CHEBI:57498"/>
    </ligand>
</feature>
<dbReference type="UniPathway" id="UPA00164"/>
<reference evidence="11 12" key="1">
    <citation type="submission" date="2019-02" db="EMBL/GenBank/DDBJ databases">
        <title>Deep-cultivation of Planctomycetes and their phenomic and genomic characterization uncovers novel biology.</title>
        <authorList>
            <person name="Wiegand S."/>
            <person name="Jogler M."/>
            <person name="Boedeker C."/>
            <person name="Pinto D."/>
            <person name="Vollmers J."/>
            <person name="Rivas-Marin E."/>
            <person name="Kohn T."/>
            <person name="Peeters S.H."/>
            <person name="Heuer A."/>
            <person name="Rast P."/>
            <person name="Oberbeckmann S."/>
            <person name="Bunk B."/>
            <person name="Jeske O."/>
            <person name="Meyerdierks A."/>
            <person name="Storesund J.E."/>
            <person name="Kallscheuer N."/>
            <person name="Luecker S."/>
            <person name="Lage O.M."/>
            <person name="Pohl T."/>
            <person name="Merkel B.J."/>
            <person name="Hornburger P."/>
            <person name="Mueller R.-W."/>
            <person name="Bruemmer F."/>
            <person name="Labrenz M."/>
            <person name="Spormann A.M."/>
            <person name="Op den Camp H."/>
            <person name="Overmann J."/>
            <person name="Amann R."/>
            <person name="Jetten M.S.M."/>
            <person name="Mascher T."/>
            <person name="Medema M.H."/>
            <person name="Devos D.P."/>
            <person name="Kaster A.-K."/>
            <person name="Ovreas L."/>
            <person name="Rohde M."/>
            <person name="Galperin M.Y."/>
            <person name="Jogler C."/>
        </authorList>
    </citation>
    <scope>NUCLEOTIDE SEQUENCE [LARGE SCALE GENOMIC DNA]</scope>
    <source>
        <strain evidence="11 12">Mal52</strain>
    </source>
</reference>
<keyword evidence="12" id="KW-1185">Reference proteome</keyword>
<protein>
    <recommendedName>
        <fullName evidence="8">Glycogen synthase</fullName>
        <ecNumber evidence="8">2.4.1.21</ecNumber>
    </recommendedName>
    <alternativeName>
        <fullName evidence="8">Starch [bacterial glycogen] synthase</fullName>
    </alternativeName>
</protein>
<dbReference type="CDD" id="cd03791">
    <property type="entry name" value="GT5_Glycogen_synthase_DULL1-like"/>
    <property type="match status" value="1"/>
</dbReference>
<dbReference type="KEGG" id="sdyn:Mal52_38600"/>
<dbReference type="NCBIfam" id="NF001899">
    <property type="entry name" value="PRK00654.1-2"/>
    <property type="match status" value="1"/>
</dbReference>
<keyword evidence="6 8" id="KW-0808">Transferase</keyword>
<dbReference type="Pfam" id="PF00534">
    <property type="entry name" value="Glycos_transf_1"/>
    <property type="match status" value="1"/>
</dbReference>
<evidence type="ECO:0000256" key="8">
    <source>
        <dbReference type="HAMAP-Rule" id="MF_00484"/>
    </source>
</evidence>
<evidence type="ECO:0000256" key="5">
    <source>
        <dbReference type="ARBA" id="ARBA00022676"/>
    </source>
</evidence>
<evidence type="ECO:0000256" key="7">
    <source>
        <dbReference type="ARBA" id="ARBA00023056"/>
    </source>
</evidence>
<comment type="similarity">
    <text evidence="4 8">Belongs to the glycosyltransferase 1 family. Bacterial/plant glycogen synthase subfamily.</text>
</comment>
<dbReference type="EC" id="2.4.1.21" evidence="8"/>
<evidence type="ECO:0000256" key="2">
    <source>
        <dbReference type="ARBA" id="ARBA00002764"/>
    </source>
</evidence>
<organism evidence="11 12">
    <name type="scientific">Symmachiella dynata</name>
    <dbReference type="NCBI Taxonomy" id="2527995"/>
    <lineage>
        <taxon>Bacteria</taxon>
        <taxon>Pseudomonadati</taxon>
        <taxon>Planctomycetota</taxon>
        <taxon>Planctomycetia</taxon>
        <taxon>Planctomycetales</taxon>
        <taxon>Planctomycetaceae</taxon>
        <taxon>Symmachiella</taxon>
    </lineage>
</organism>
<dbReference type="InterPro" id="IPR001296">
    <property type="entry name" value="Glyco_trans_1"/>
</dbReference>
<evidence type="ECO:0000313" key="11">
    <source>
        <dbReference type="EMBL" id="QDU45366.1"/>
    </source>
</evidence>
<dbReference type="AlphaFoldDB" id="A0A517ZS97"/>
<evidence type="ECO:0000256" key="4">
    <source>
        <dbReference type="ARBA" id="ARBA00010281"/>
    </source>
</evidence>
<dbReference type="GO" id="GO:0004373">
    <property type="term" value="F:alpha-1,4-glucan glucosyltransferase (UDP-glucose donor) activity"/>
    <property type="evidence" value="ECO:0007669"/>
    <property type="project" value="InterPro"/>
</dbReference>
<dbReference type="RefSeq" id="WP_145377750.1">
    <property type="nucleotide sequence ID" value="NZ_CP036276.1"/>
</dbReference>
<dbReference type="GO" id="GO:0005978">
    <property type="term" value="P:glycogen biosynthetic process"/>
    <property type="evidence" value="ECO:0007669"/>
    <property type="project" value="UniProtKB-UniRule"/>
</dbReference>
<keyword evidence="7 8" id="KW-0320">Glycogen biosynthesis</keyword>
<dbReference type="NCBIfam" id="TIGR02095">
    <property type="entry name" value="glgA"/>
    <property type="match status" value="1"/>
</dbReference>
<dbReference type="Gene3D" id="3.40.50.2000">
    <property type="entry name" value="Glycogen Phosphorylase B"/>
    <property type="match status" value="2"/>
</dbReference>
<dbReference type="SUPFAM" id="SSF53756">
    <property type="entry name" value="UDP-Glycosyltransferase/glycogen phosphorylase"/>
    <property type="match status" value="1"/>
</dbReference>
<dbReference type="Pfam" id="PF08323">
    <property type="entry name" value="Glyco_transf_5"/>
    <property type="match status" value="1"/>
</dbReference>
<comment type="function">
    <text evidence="2 8">Synthesizes alpha-1,4-glucan chains using ADP-glucose.</text>
</comment>
<dbReference type="EMBL" id="CP036276">
    <property type="protein sequence ID" value="QDU45366.1"/>
    <property type="molecule type" value="Genomic_DNA"/>
</dbReference>
<comment type="catalytic activity">
    <reaction evidence="1 8">
        <text>[(1-&gt;4)-alpha-D-glucosyl](n) + ADP-alpha-D-glucose = [(1-&gt;4)-alpha-D-glucosyl](n+1) + ADP + H(+)</text>
        <dbReference type="Rhea" id="RHEA:18189"/>
        <dbReference type="Rhea" id="RHEA-COMP:9584"/>
        <dbReference type="Rhea" id="RHEA-COMP:9587"/>
        <dbReference type="ChEBI" id="CHEBI:15378"/>
        <dbReference type="ChEBI" id="CHEBI:15444"/>
        <dbReference type="ChEBI" id="CHEBI:57498"/>
        <dbReference type="ChEBI" id="CHEBI:456216"/>
        <dbReference type="EC" id="2.4.1.21"/>
    </reaction>
</comment>
<gene>
    <name evidence="11" type="primary">glgA_1</name>
    <name evidence="8" type="synonym">glgA</name>
    <name evidence="11" type="ORF">Mal52_38600</name>
</gene>
<evidence type="ECO:0000256" key="3">
    <source>
        <dbReference type="ARBA" id="ARBA00004964"/>
    </source>
</evidence>
<dbReference type="InterPro" id="IPR011835">
    <property type="entry name" value="GS/SS"/>
</dbReference>
<evidence type="ECO:0000259" key="9">
    <source>
        <dbReference type="Pfam" id="PF00534"/>
    </source>
</evidence>
<dbReference type="Proteomes" id="UP000319383">
    <property type="component" value="Chromosome"/>
</dbReference>
<evidence type="ECO:0000256" key="1">
    <source>
        <dbReference type="ARBA" id="ARBA00001478"/>
    </source>
</evidence>
<dbReference type="HAMAP" id="MF_00484">
    <property type="entry name" value="Glycogen_synth"/>
    <property type="match status" value="1"/>
</dbReference>
<evidence type="ECO:0000256" key="6">
    <source>
        <dbReference type="ARBA" id="ARBA00022679"/>
    </source>
</evidence>
<evidence type="ECO:0000313" key="12">
    <source>
        <dbReference type="Proteomes" id="UP000319383"/>
    </source>
</evidence>
<comment type="pathway">
    <text evidence="3 8">Glycan biosynthesis; glycogen biosynthesis.</text>
</comment>
<feature type="domain" description="Glycosyl transferase family 1" evidence="9">
    <location>
        <begin position="301"/>
        <end position="462"/>
    </location>
</feature>
<dbReference type="GO" id="GO:0009011">
    <property type="term" value="F:alpha-1,4-glucan glucosyltransferase (ADP-glucose donor) activity"/>
    <property type="evidence" value="ECO:0007669"/>
    <property type="project" value="UniProtKB-UniRule"/>
</dbReference>
<accession>A0A517ZS97</accession>